<sequence length="148" mass="16277">MPADVINAAKYGTIGHPGHILYEPDITEDWRSLNLNIHPDSVHTVQDALADVSLSQPVQVDKFSSGETVVDGMNKIDKPIQFAPELEIPIGSVGPEIMIPISGKSVEPAHYTLYGVLYLHGESEAVSLYGRRAPPERRQRWWGSLAAH</sequence>
<reference evidence="1" key="1">
    <citation type="submission" date="2019-10" db="EMBL/GenBank/DDBJ databases">
        <authorList>
            <consortium name="DOE Joint Genome Institute"/>
            <person name="Kuo A."/>
            <person name="Miyauchi S."/>
            <person name="Kiss E."/>
            <person name="Drula E."/>
            <person name="Kohler A."/>
            <person name="Sanchez-Garcia M."/>
            <person name="Andreopoulos B."/>
            <person name="Barry K.W."/>
            <person name="Bonito G."/>
            <person name="Buee M."/>
            <person name="Carver A."/>
            <person name="Chen C."/>
            <person name="Cichocki N."/>
            <person name="Clum A."/>
            <person name="Culley D."/>
            <person name="Crous P.W."/>
            <person name="Fauchery L."/>
            <person name="Girlanda M."/>
            <person name="Hayes R."/>
            <person name="Keri Z."/>
            <person name="LaButti K."/>
            <person name="Lipzen A."/>
            <person name="Lombard V."/>
            <person name="Magnuson J."/>
            <person name="Maillard F."/>
            <person name="Morin E."/>
            <person name="Murat C."/>
            <person name="Nolan M."/>
            <person name="Ohm R."/>
            <person name="Pangilinan J."/>
            <person name="Pereira M."/>
            <person name="Perotto S."/>
            <person name="Peter M."/>
            <person name="Riley R."/>
            <person name="Sitrit Y."/>
            <person name="Stielow B."/>
            <person name="Szollosi G."/>
            <person name="Zifcakova L."/>
            <person name="Stursova M."/>
            <person name="Spatafora J.W."/>
            <person name="Tedersoo L."/>
            <person name="Vaario L.-M."/>
            <person name="Yamada A."/>
            <person name="Yan M."/>
            <person name="Wang P."/>
            <person name="Xu J."/>
            <person name="Bruns T."/>
            <person name="Baldrian P."/>
            <person name="Vilgalys R."/>
            <person name="Henrissat B."/>
            <person name="Grigoriev I.V."/>
            <person name="Hibbett D."/>
            <person name="Nagy L.G."/>
            <person name="Martin F.M."/>
        </authorList>
    </citation>
    <scope>NUCLEOTIDE SEQUENCE</scope>
    <source>
        <strain evidence="1">Prilba</strain>
    </source>
</reference>
<protein>
    <submittedName>
        <fullName evidence="1">Uncharacterized protein</fullName>
    </submittedName>
</protein>
<reference evidence="1" key="2">
    <citation type="journal article" date="2020" name="Nat. Commun.">
        <title>Large-scale genome sequencing of mycorrhizal fungi provides insights into the early evolution of symbiotic traits.</title>
        <authorList>
            <person name="Miyauchi S."/>
            <person name="Kiss E."/>
            <person name="Kuo A."/>
            <person name="Drula E."/>
            <person name="Kohler A."/>
            <person name="Sanchez-Garcia M."/>
            <person name="Morin E."/>
            <person name="Andreopoulos B."/>
            <person name="Barry K.W."/>
            <person name="Bonito G."/>
            <person name="Buee M."/>
            <person name="Carver A."/>
            <person name="Chen C."/>
            <person name="Cichocki N."/>
            <person name="Clum A."/>
            <person name="Culley D."/>
            <person name="Crous P.W."/>
            <person name="Fauchery L."/>
            <person name="Girlanda M."/>
            <person name="Hayes R.D."/>
            <person name="Keri Z."/>
            <person name="LaButti K."/>
            <person name="Lipzen A."/>
            <person name="Lombard V."/>
            <person name="Magnuson J."/>
            <person name="Maillard F."/>
            <person name="Murat C."/>
            <person name="Nolan M."/>
            <person name="Ohm R.A."/>
            <person name="Pangilinan J."/>
            <person name="Pereira M.F."/>
            <person name="Perotto S."/>
            <person name="Peter M."/>
            <person name="Pfister S."/>
            <person name="Riley R."/>
            <person name="Sitrit Y."/>
            <person name="Stielow J.B."/>
            <person name="Szollosi G."/>
            <person name="Zifcakova L."/>
            <person name="Stursova M."/>
            <person name="Spatafora J.W."/>
            <person name="Tedersoo L."/>
            <person name="Vaario L.M."/>
            <person name="Yamada A."/>
            <person name="Yan M."/>
            <person name="Wang P."/>
            <person name="Xu J."/>
            <person name="Bruns T."/>
            <person name="Baldrian P."/>
            <person name="Vilgalys R."/>
            <person name="Dunand C."/>
            <person name="Henrissat B."/>
            <person name="Grigoriev I.V."/>
            <person name="Hibbett D."/>
            <person name="Nagy L.G."/>
            <person name="Martin F.M."/>
        </authorList>
    </citation>
    <scope>NUCLEOTIDE SEQUENCE</scope>
    <source>
        <strain evidence="1">Prilba</strain>
    </source>
</reference>
<evidence type="ECO:0000313" key="1">
    <source>
        <dbReference type="EMBL" id="KAF8486234.1"/>
    </source>
</evidence>
<dbReference type="EMBL" id="WHVB01000002">
    <property type="protein sequence ID" value="KAF8486234.1"/>
    <property type="molecule type" value="Genomic_DNA"/>
</dbReference>
<accession>A0A9P5N4P9</accession>
<evidence type="ECO:0000313" key="2">
    <source>
        <dbReference type="Proteomes" id="UP000759537"/>
    </source>
</evidence>
<name>A0A9P5N4P9_9AGAM</name>
<dbReference type="OrthoDB" id="429671at2759"/>
<proteinExistence type="predicted"/>
<comment type="caution">
    <text evidence="1">The sequence shown here is derived from an EMBL/GenBank/DDBJ whole genome shotgun (WGS) entry which is preliminary data.</text>
</comment>
<organism evidence="1 2">
    <name type="scientific">Russula ochroleuca</name>
    <dbReference type="NCBI Taxonomy" id="152965"/>
    <lineage>
        <taxon>Eukaryota</taxon>
        <taxon>Fungi</taxon>
        <taxon>Dikarya</taxon>
        <taxon>Basidiomycota</taxon>
        <taxon>Agaricomycotina</taxon>
        <taxon>Agaricomycetes</taxon>
        <taxon>Russulales</taxon>
        <taxon>Russulaceae</taxon>
        <taxon>Russula</taxon>
    </lineage>
</organism>
<dbReference type="Proteomes" id="UP000759537">
    <property type="component" value="Unassembled WGS sequence"/>
</dbReference>
<dbReference type="AlphaFoldDB" id="A0A9P5N4P9"/>
<gene>
    <name evidence="1" type="ORF">DFH94DRAFT_850301</name>
</gene>
<keyword evidence="2" id="KW-1185">Reference proteome</keyword>